<comment type="catalytic activity">
    <reaction evidence="10">
        <text>N-terminal L-alanyl-L-prolyl-L-lysyl-[protein] + 3 S-adenosyl-L-methionine = N-terminal N,N,N-trimethyl-L-alanyl-L-prolyl-L-lysyl-[protein] + 3 S-adenosyl-L-homocysteine + 3 H(+)</text>
        <dbReference type="Rhea" id="RHEA:54712"/>
        <dbReference type="Rhea" id="RHEA-COMP:13785"/>
        <dbReference type="Rhea" id="RHEA-COMP:13971"/>
        <dbReference type="ChEBI" id="CHEBI:15378"/>
        <dbReference type="ChEBI" id="CHEBI:57856"/>
        <dbReference type="ChEBI" id="CHEBI:59789"/>
        <dbReference type="ChEBI" id="CHEBI:138057"/>
        <dbReference type="ChEBI" id="CHEBI:138315"/>
        <dbReference type="EC" id="2.1.1.244"/>
    </reaction>
</comment>
<dbReference type="Proteomes" id="UP000037069">
    <property type="component" value="Unassembled WGS sequence"/>
</dbReference>
<dbReference type="GO" id="GO:0071885">
    <property type="term" value="F:N-terminal protein N-methyltransferase activity"/>
    <property type="evidence" value="ECO:0007669"/>
    <property type="project" value="UniProtKB-EC"/>
</dbReference>
<dbReference type="InterPro" id="IPR029063">
    <property type="entry name" value="SAM-dependent_MTases_sf"/>
</dbReference>
<dbReference type="Pfam" id="PF05891">
    <property type="entry name" value="Methyltransf_PK"/>
    <property type="match status" value="1"/>
</dbReference>
<keyword evidence="13" id="KW-1185">Reference proteome</keyword>
<sequence length="154" mass="17003">MHSAMQATQKRSYATQPSAKFDANAEKSNSQTQTQSKPEVDLTKPLFGINANATGSGYGGSQHFQRNEPIGLLDFLSTCKQHLQQGGIIIVKENNSSLTEDIFDETDSSVTRTHQKFKDLFAQAGLRLLLTSVQKGLPRELYPVRLYALAPAFK</sequence>
<keyword evidence="4" id="KW-0949">S-adenosyl-L-methionine</keyword>
<dbReference type="STRING" id="7375.A0A0L0BT88"/>
<dbReference type="EMBL" id="JRES01001506">
    <property type="protein sequence ID" value="KNC22409.1"/>
    <property type="molecule type" value="Genomic_DNA"/>
</dbReference>
<evidence type="ECO:0000256" key="11">
    <source>
        <dbReference type="SAM" id="MobiDB-lite"/>
    </source>
</evidence>
<comment type="catalytic activity">
    <reaction evidence="9">
        <text>N-terminal L-prolyl-L-prolyl-L-lysyl-[protein] + 2 S-adenosyl-L-methionine = N-terminal N,N-dimethyl-L-prolyl-L-prolyl-L-lysyl-[protein] + 2 S-adenosyl-L-homocysteine + 2 H(+)</text>
        <dbReference type="Rhea" id="RHEA:54736"/>
        <dbReference type="Rhea" id="RHEA-COMP:13787"/>
        <dbReference type="Rhea" id="RHEA-COMP:13974"/>
        <dbReference type="ChEBI" id="CHEBI:15378"/>
        <dbReference type="ChEBI" id="CHEBI:57856"/>
        <dbReference type="ChEBI" id="CHEBI:59789"/>
        <dbReference type="ChEBI" id="CHEBI:138059"/>
        <dbReference type="ChEBI" id="CHEBI:138318"/>
        <dbReference type="EC" id="2.1.1.244"/>
    </reaction>
</comment>
<evidence type="ECO:0000256" key="8">
    <source>
        <dbReference type="ARBA" id="ARBA00047306"/>
    </source>
</evidence>
<dbReference type="GO" id="GO:0032259">
    <property type="term" value="P:methylation"/>
    <property type="evidence" value="ECO:0007669"/>
    <property type="project" value="UniProtKB-KW"/>
</dbReference>
<evidence type="ECO:0000256" key="2">
    <source>
        <dbReference type="ARBA" id="ARBA00022603"/>
    </source>
</evidence>
<gene>
    <name evidence="12" type="ORF">FF38_04537</name>
</gene>
<comment type="catalytic activity">
    <reaction evidence="8">
        <text>N-terminal L-seryl-L-prolyl-L-lysyl-[protein] + 3 S-adenosyl-L-methionine = N-terminal N,N,N-trimethyl-L-seryl-L-prolyl-L-lysyl-[protein] + 3 S-adenosyl-L-homocysteine + 3 H(+)</text>
        <dbReference type="Rhea" id="RHEA:54724"/>
        <dbReference type="Rhea" id="RHEA-COMP:13789"/>
        <dbReference type="Rhea" id="RHEA-COMP:13973"/>
        <dbReference type="ChEBI" id="CHEBI:15378"/>
        <dbReference type="ChEBI" id="CHEBI:57856"/>
        <dbReference type="ChEBI" id="CHEBI:59789"/>
        <dbReference type="ChEBI" id="CHEBI:138061"/>
        <dbReference type="ChEBI" id="CHEBI:138317"/>
        <dbReference type="EC" id="2.1.1.244"/>
    </reaction>
</comment>
<comment type="caution">
    <text evidence="12">The sequence shown here is derived from an EMBL/GenBank/DDBJ whole genome shotgun (WGS) entry which is preliminary data.</text>
</comment>
<dbReference type="EC" id="2.1.1.244" evidence="5"/>
<evidence type="ECO:0000256" key="3">
    <source>
        <dbReference type="ARBA" id="ARBA00022679"/>
    </source>
</evidence>
<dbReference type="PANTHER" id="PTHR12753">
    <property type="entry name" value="AD-003 - RELATED"/>
    <property type="match status" value="1"/>
</dbReference>
<keyword evidence="2" id="KW-0489">Methyltransferase</keyword>
<dbReference type="SUPFAM" id="SSF53335">
    <property type="entry name" value="S-adenosyl-L-methionine-dependent methyltransferases"/>
    <property type="match status" value="1"/>
</dbReference>
<reference evidence="12 13" key="1">
    <citation type="journal article" date="2015" name="Nat. Commun.">
        <title>Lucilia cuprina genome unlocks parasitic fly biology to underpin future interventions.</title>
        <authorList>
            <person name="Anstead C.A."/>
            <person name="Korhonen P.K."/>
            <person name="Young N.D."/>
            <person name="Hall R.S."/>
            <person name="Jex A.R."/>
            <person name="Murali S.C."/>
            <person name="Hughes D.S."/>
            <person name="Lee S.F."/>
            <person name="Perry T."/>
            <person name="Stroehlein A.J."/>
            <person name="Ansell B.R."/>
            <person name="Breugelmans B."/>
            <person name="Hofmann A."/>
            <person name="Qu J."/>
            <person name="Dugan S."/>
            <person name="Lee S.L."/>
            <person name="Chao H."/>
            <person name="Dinh H."/>
            <person name="Han Y."/>
            <person name="Doddapaneni H.V."/>
            <person name="Worley K.C."/>
            <person name="Muzny D.M."/>
            <person name="Ioannidis P."/>
            <person name="Waterhouse R.M."/>
            <person name="Zdobnov E.M."/>
            <person name="James P.J."/>
            <person name="Bagnall N.H."/>
            <person name="Kotze A.C."/>
            <person name="Gibbs R.A."/>
            <person name="Richards S."/>
            <person name="Batterham P."/>
            <person name="Gasser R.B."/>
        </authorList>
    </citation>
    <scope>NUCLEOTIDE SEQUENCE [LARGE SCALE GENOMIC DNA]</scope>
    <source>
        <strain evidence="12 13">LS</strain>
        <tissue evidence="12">Full body</tissue>
    </source>
</reference>
<evidence type="ECO:0000256" key="6">
    <source>
        <dbReference type="ARBA" id="ARBA00039449"/>
    </source>
</evidence>
<keyword evidence="3" id="KW-0808">Transferase</keyword>
<evidence type="ECO:0000313" key="12">
    <source>
        <dbReference type="EMBL" id="KNC22409.1"/>
    </source>
</evidence>
<organism evidence="12 13">
    <name type="scientific">Lucilia cuprina</name>
    <name type="common">Green bottle fly</name>
    <name type="synonym">Australian sheep blowfly</name>
    <dbReference type="NCBI Taxonomy" id="7375"/>
    <lineage>
        <taxon>Eukaryota</taxon>
        <taxon>Metazoa</taxon>
        <taxon>Ecdysozoa</taxon>
        <taxon>Arthropoda</taxon>
        <taxon>Hexapoda</taxon>
        <taxon>Insecta</taxon>
        <taxon>Pterygota</taxon>
        <taxon>Neoptera</taxon>
        <taxon>Endopterygota</taxon>
        <taxon>Diptera</taxon>
        <taxon>Brachycera</taxon>
        <taxon>Muscomorpha</taxon>
        <taxon>Oestroidea</taxon>
        <taxon>Calliphoridae</taxon>
        <taxon>Luciliinae</taxon>
        <taxon>Lucilia</taxon>
    </lineage>
</organism>
<dbReference type="Gene3D" id="3.40.50.150">
    <property type="entry name" value="Vaccinia Virus protein VP39"/>
    <property type="match status" value="1"/>
</dbReference>
<accession>A0A0L0BT88</accession>
<name>A0A0L0BT88_LUCCU</name>
<evidence type="ECO:0000256" key="1">
    <source>
        <dbReference type="ARBA" id="ARBA00009059"/>
    </source>
</evidence>
<evidence type="ECO:0000256" key="5">
    <source>
        <dbReference type="ARBA" id="ARBA00039112"/>
    </source>
</evidence>
<evidence type="ECO:0000256" key="10">
    <source>
        <dbReference type="ARBA" id="ARBA00048167"/>
    </source>
</evidence>
<feature type="compositionally biased region" description="Polar residues" evidence="11">
    <location>
        <begin position="26"/>
        <end position="37"/>
    </location>
</feature>
<feature type="compositionally biased region" description="Polar residues" evidence="11">
    <location>
        <begin position="1"/>
        <end position="18"/>
    </location>
</feature>
<dbReference type="AlphaFoldDB" id="A0A0L0BT88"/>
<comment type="similarity">
    <text evidence="1">Belongs to the methyltransferase superfamily. NTM1 family.</text>
</comment>
<dbReference type="PANTHER" id="PTHR12753:SF0">
    <property type="entry name" value="ALPHA N-TERMINAL PROTEIN METHYLTRANSFERASE 1"/>
    <property type="match status" value="1"/>
</dbReference>
<dbReference type="GO" id="GO:0005737">
    <property type="term" value="C:cytoplasm"/>
    <property type="evidence" value="ECO:0007669"/>
    <property type="project" value="TreeGrafter"/>
</dbReference>
<evidence type="ECO:0000313" key="13">
    <source>
        <dbReference type="Proteomes" id="UP000037069"/>
    </source>
</evidence>
<dbReference type="InterPro" id="IPR008576">
    <property type="entry name" value="MeTrfase_NTM1"/>
</dbReference>
<proteinExistence type="inferred from homology"/>
<protein>
    <recommendedName>
        <fullName evidence="6">Alpha N-terminal protein methyltransferase 1</fullName>
        <ecNumber evidence="5">2.1.1.244</ecNumber>
    </recommendedName>
    <alternativeName>
        <fullName evidence="7">X-Pro-Lys N-terminal protein methyltransferase 1</fullName>
    </alternativeName>
</protein>
<feature type="region of interest" description="Disordered" evidence="11">
    <location>
        <begin position="1"/>
        <end position="41"/>
    </location>
</feature>
<evidence type="ECO:0000256" key="4">
    <source>
        <dbReference type="ARBA" id="ARBA00022691"/>
    </source>
</evidence>
<evidence type="ECO:0000256" key="9">
    <source>
        <dbReference type="ARBA" id="ARBA00047885"/>
    </source>
</evidence>
<evidence type="ECO:0000256" key="7">
    <source>
        <dbReference type="ARBA" id="ARBA00043129"/>
    </source>
</evidence>